<sequence length="87" mass="10012">MAVETGSFDYVAFKDELLKLIKSRAQDCELMPEIWISRFFRLDEGMINSFIKILFPDFLPINDTRMTWNHTKIIAVDGVESLVGGII</sequence>
<dbReference type="Gene3D" id="3.30.870.10">
    <property type="entry name" value="Endonuclease Chain A"/>
    <property type="match status" value="1"/>
</dbReference>
<dbReference type="AlphaFoldDB" id="A0A3B0MKG1"/>
<reference evidence="1" key="1">
    <citation type="submission" date="2018-04" db="EMBL/GenBank/DDBJ databases">
        <authorList>
            <person name="Go L.Y."/>
            <person name="Mitchell J.A."/>
        </authorList>
    </citation>
    <scope>NUCLEOTIDE SEQUENCE</scope>
    <source>
        <strain evidence="1">ARTV</strain>
    </source>
</reference>
<protein>
    <submittedName>
        <fullName evidence="1">Uncharacterized protein</fullName>
    </submittedName>
</protein>
<evidence type="ECO:0000313" key="1">
    <source>
        <dbReference type="EMBL" id="SSW94876.1"/>
    </source>
</evidence>
<dbReference type="EMBL" id="UFQR01000002">
    <property type="protein sequence ID" value="SSW94876.1"/>
    <property type="molecule type" value="Genomic_DNA"/>
</dbReference>
<gene>
    <name evidence="1" type="ORF">ARTV_0528</name>
</gene>
<proteinExistence type="predicted"/>
<accession>A0A3B0MKG1</accession>
<name>A0A3B0MKG1_9GAMM</name>
<organism evidence="1">
    <name type="scientific">Arsenophonus endosymbiont of Trialeurodes vaporariorum</name>
    <dbReference type="NCBI Taxonomy" id="235567"/>
    <lineage>
        <taxon>Bacteria</taxon>
        <taxon>Pseudomonadati</taxon>
        <taxon>Pseudomonadota</taxon>
        <taxon>Gammaproteobacteria</taxon>
        <taxon>Enterobacterales</taxon>
        <taxon>Morganellaceae</taxon>
        <taxon>Arsenophonus</taxon>
    </lineage>
</organism>